<dbReference type="Gene3D" id="1.20.120.900">
    <property type="entry name" value="Pex19, mPTS binding domain"/>
    <property type="match status" value="1"/>
</dbReference>
<dbReference type="GO" id="GO:0031418">
    <property type="term" value="F:L-ascorbic acid binding"/>
    <property type="evidence" value="ECO:0007669"/>
    <property type="project" value="InterPro"/>
</dbReference>
<dbReference type="InterPro" id="IPR006708">
    <property type="entry name" value="Pex19"/>
</dbReference>
<dbReference type="Proteomes" id="UP000355283">
    <property type="component" value="Unassembled WGS sequence"/>
</dbReference>
<dbReference type="AlphaFoldDB" id="A0A4D9D8C0"/>
<dbReference type="InterPro" id="IPR038322">
    <property type="entry name" value="Pex19_C_sf"/>
</dbReference>
<evidence type="ECO:0000313" key="6">
    <source>
        <dbReference type="EMBL" id="TFJ87842.1"/>
    </source>
</evidence>
<evidence type="ECO:0000256" key="2">
    <source>
        <dbReference type="ARBA" id="ARBA00022964"/>
    </source>
</evidence>
<organism evidence="6 7">
    <name type="scientific">Nannochloropsis salina CCMP1776</name>
    <dbReference type="NCBI Taxonomy" id="1027361"/>
    <lineage>
        <taxon>Eukaryota</taxon>
        <taxon>Sar</taxon>
        <taxon>Stramenopiles</taxon>
        <taxon>Ochrophyta</taxon>
        <taxon>Eustigmatophyceae</taxon>
        <taxon>Eustigmatales</taxon>
        <taxon>Monodopsidaceae</taxon>
        <taxon>Microchloropsis</taxon>
        <taxon>Microchloropsis salina</taxon>
    </lineage>
</organism>
<dbReference type="SMART" id="SM00702">
    <property type="entry name" value="P4Hc"/>
    <property type="match status" value="1"/>
</dbReference>
<comment type="cofactor">
    <cofactor evidence="1">
        <name>L-ascorbate</name>
        <dbReference type="ChEBI" id="CHEBI:38290"/>
    </cofactor>
</comment>
<reference evidence="6 7" key="1">
    <citation type="submission" date="2019-01" db="EMBL/GenBank/DDBJ databases">
        <title>Nuclear Genome Assembly of the Microalgal Biofuel strain Nannochloropsis salina CCMP1776.</title>
        <authorList>
            <person name="Hovde B."/>
        </authorList>
    </citation>
    <scope>NUCLEOTIDE SEQUENCE [LARGE SCALE GENOMIC DNA]</scope>
    <source>
        <strain evidence="6 7">CCMP1776</strain>
    </source>
</reference>
<feature type="region of interest" description="Disordered" evidence="4">
    <location>
        <begin position="707"/>
        <end position="726"/>
    </location>
</feature>
<dbReference type="GO" id="GO:0033328">
    <property type="term" value="F:peroxisome membrane targeting sequence binding"/>
    <property type="evidence" value="ECO:0007669"/>
    <property type="project" value="TreeGrafter"/>
</dbReference>
<dbReference type="EMBL" id="SDOX01000005">
    <property type="protein sequence ID" value="TFJ87842.1"/>
    <property type="molecule type" value="Genomic_DNA"/>
</dbReference>
<evidence type="ECO:0000256" key="3">
    <source>
        <dbReference type="ARBA" id="ARBA00023002"/>
    </source>
</evidence>
<dbReference type="Pfam" id="PF04614">
    <property type="entry name" value="Pex19"/>
    <property type="match status" value="1"/>
</dbReference>
<feature type="region of interest" description="Disordered" evidence="4">
    <location>
        <begin position="595"/>
        <end position="656"/>
    </location>
</feature>
<feature type="compositionally biased region" description="Polar residues" evidence="4">
    <location>
        <begin position="138"/>
        <end position="149"/>
    </location>
</feature>
<keyword evidence="7" id="KW-1185">Reference proteome</keyword>
<gene>
    <name evidence="6" type="ORF">NSK_001189</name>
</gene>
<dbReference type="GO" id="GO:0045046">
    <property type="term" value="P:protein import into peroxisome membrane"/>
    <property type="evidence" value="ECO:0007669"/>
    <property type="project" value="TreeGrafter"/>
</dbReference>
<dbReference type="OrthoDB" id="420380at2759"/>
<proteinExistence type="predicted"/>
<keyword evidence="3" id="KW-0560">Oxidoreductase</keyword>
<dbReference type="GO" id="GO:0005778">
    <property type="term" value="C:peroxisomal membrane"/>
    <property type="evidence" value="ECO:0007669"/>
    <property type="project" value="TreeGrafter"/>
</dbReference>
<evidence type="ECO:0000256" key="1">
    <source>
        <dbReference type="ARBA" id="ARBA00001961"/>
    </source>
</evidence>
<protein>
    <recommendedName>
        <fullName evidence="5">Prolyl 4-hydroxylase alpha subunit domain-containing protein</fullName>
    </recommendedName>
</protein>
<dbReference type="GO" id="GO:0005506">
    <property type="term" value="F:iron ion binding"/>
    <property type="evidence" value="ECO:0007669"/>
    <property type="project" value="InterPro"/>
</dbReference>
<dbReference type="PANTHER" id="PTHR12774">
    <property type="entry name" value="PEROXISOMAL BIOGENESIS FACTOR 19"/>
    <property type="match status" value="1"/>
</dbReference>
<evidence type="ECO:0000313" key="7">
    <source>
        <dbReference type="Proteomes" id="UP000355283"/>
    </source>
</evidence>
<evidence type="ECO:0000256" key="4">
    <source>
        <dbReference type="SAM" id="MobiDB-lite"/>
    </source>
</evidence>
<sequence>MRLTLASLAAGIAGAVLSIGSIVNLVAAEAAEMELLNQASVDLDVYWRDENSGGTYTRISTILKGTSGVIQTFQGHGFLLTGKGHVVGPLDPPNFLQQMKRHRVRASDSSQEELIFEDLDLGGEIDAPKDGRGKQHNESTGASTSSDVTAQPLEANVQLQISNQAGGVVYIYWLHPERDSFVLLNTMSQGQSFKLNSFVGHRLLISQVPDNHLDHSKAPNIIVHRDSRAFDVVSSNDITADVIVKKHEESASRKTVAAFPREQPPPLVNPPATYHKSVTGQQVKEALKQCGGEASCIVDALYRGKLARIQRSIQKSMTERDELQEPYRDYACLHHETMGPEDMKVTYWTYPEDKFGATDSPSPVSGATPNNKTVRVDHYFDSEWGNARIYLLHDIISPSECAALKNRSSGRLLHASVSGDLPGQRIISSVRKAKSASIAPDLKDPTDILATLQRRVFAFANEHGCGGYESFDLAGQESLNAIVYDASGDEYRMHCDGYCDSSKFVRGGRAATMVLYCEEGVRGGQTSFTNADIVLKGKAGQAAFFHYRGPDDYMDVGFLKSGFLQAIFSAVPVPRMAETEDLDDILNDALDELDQEEEEEIHSAAHSTSQAPNSSVKSKAAVPVEATGAGTSTPKSTSTVASSASTGIGTDEDEEKDLKETIARTIEMLGKMGGGEGGKEGEGENDTFDDAFLSKLVAEFDKLGAGFESGAGEGDGEKGGGKEGATDTMVDSMVRQLLTKDLMYPPLKEVTRQFPAWLESNKGKVEDGVYEKHRAQYELFEKIVAVYEGQDGGDEGEGRDMGVLLDLMTQAQDFGQPPAEIVQALGGGSGEGSFADPAGGMAGLLHAALASEGGGDTEGCCVM</sequence>
<feature type="compositionally biased region" description="Low complexity" evidence="4">
    <location>
        <begin position="631"/>
        <end position="649"/>
    </location>
</feature>
<feature type="compositionally biased region" description="Basic and acidic residues" evidence="4">
    <location>
        <begin position="715"/>
        <end position="725"/>
    </location>
</feature>
<dbReference type="PANTHER" id="PTHR12774:SF2">
    <property type="entry name" value="PEROXISOMAL BIOGENESIS FACTOR 19"/>
    <property type="match status" value="1"/>
</dbReference>
<feature type="domain" description="Prolyl 4-hydroxylase alpha subunit" evidence="5">
    <location>
        <begin position="387"/>
        <end position="572"/>
    </location>
</feature>
<evidence type="ECO:0000259" key="5">
    <source>
        <dbReference type="SMART" id="SM00702"/>
    </source>
</evidence>
<dbReference type="InterPro" id="IPR006620">
    <property type="entry name" value="Pro_4_hyd_alph"/>
</dbReference>
<feature type="compositionally biased region" description="Basic and acidic residues" evidence="4">
    <location>
        <begin position="126"/>
        <end position="137"/>
    </location>
</feature>
<feature type="region of interest" description="Disordered" evidence="4">
    <location>
        <begin position="126"/>
        <end position="149"/>
    </location>
</feature>
<dbReference type="GO" id="GO:0016705">
    <property type="term" value="F:oxidoreductase activity, acting on paired donors, with incorporation or reduction of molecular oxygen"/>
    <property type="evidence" value="ECO:0007669"/>
    <property type="project" value="InterPro"/>
</dbReference>
<keyword evidence="2" id="KW-0223">Dioxygenase</keyword>
<comment type="caution">
    <text evidence="6">The sequence shown here is derived from an EMBL/GenBank/DDBJ whole genome shotgun (WGS) entry which is preliminary data.</text>
</comment>
<feature type="compositionally biased region" description="Polar residues" evidence="4">
    <location>
        <begin position="605"/>
        <end position="617"/>
    </location>
</feature>
<dbReference type="Gene3D" id="2.60.120.620">
    <property type="entry name" value="q2cbj1_9rhob like domain"/>
    <property type="match status" value="1"/>
</dbReference>
<dbReference type="GO" id="GO:0051213">
    <property type="term" value="F:dioxygenase activity"/>
    <property type="evidence" value="ECO:0007669"/>
    <property type="project" value="UniProtKB-KW"/>
</dbReference>
<name>A0A4D9D8C0_9STRA</name>
<accession>A0A4D9D8C0</accession>